<dbReference type="Gene3D" id="1.10.10.10">
    <property type="entry name" value="Winged helix-like DNA-binding domain superfamily/Winged helix DNA-binding domain"/>
    <property type="match status" value="1"/>
</dbReference>
<proteinExistence type="predicted"/>
<keyword evidence="2" id="KW-0238">DNA-binding</keyword>
<dbReference type="EMBL" id="CADCUT010000055">
    <property type="protein sequence ID" value="CAA9396428.1"/>
    <property type="molecule type" value="Genomic_DNA"/>
</dbReference>
<feature type="region of interest" description="Disordered" evidence="4">
    <location>
        <begin position="171"/>
        <end position="190"/>
    </location>
</feature>
<dbReference type="SMART" id="SM00421">
    <property type="entry name" value="HTH_LUXR"/>
    <property type="match status" value="1"/>
</dbReference>
<dbReference type="PRINTS" id="PR00038">
    <property type="entry name" value="HTHLUXR"/>
</dbReference>
<dbReference type="SUPFAM" id="SSF46894">
    <property type="entry name" value="C-terminal effector domain of the bipartite response regulators"/>
    <property type="match status" value="1"/>
</dbReference>
<evidence type="ECO:0000256" key="1">
    <source>
        <dbReference type="ARBA" id="ARBA00023015"/>
    </source>
</evidence>
<dbReference type="CDD" id="cd06170">
    <property type="entry name" value="LuxR_C_like"/>
    <property type="match status" value="1"/>
</dbReference>
<keyword evidence="1" id="KW-0805">Transcription regulation</keyword>
<evidence type="ECO:0000256" key="2">
    <source>
        <dbReference type="ARBA" id="ARBA00023125"/>
    </source>
</evidence>
<feature type="domain" description="HTH luxR-type" evidence="6">
    <location>
        <begin position="185"/>
        <end position="250"/>
    </location>
</feature>
<evidence type="ECO:0000256" key="5">
    <source>
        <dbReference type="SAM" id="Phobius"/>
    </source>
</evidence>
<dbReference type="PANTHER" id="PTHR44688:SF25">
    <property type="entry name" value="HTH LUXR-TYPE DOMAIN-CONTAINING PROTEIN"/>
    <property type="match status" value="1"/>
</dbReference>
<keyword evidence="5" id="KW-0812">Transmembrane</keyword>
<dbReference type="PROSITE" id="PS50043">
    <property type="entry name" value="HTH_LUXR_2"/>
    <property type="match status" value="1"/>
</dbReference>
<evidence type="ECO:0000256" key="3">
    <source>
        <dbReference type="ARBA" id="ARBA00023163"/>
    </source>
</evidence>
<accession>A0A6J4NSZ5</accession>
<dbReference type="GO" id="GO:0006355">
    <property type="term" value="P:regulation of DNA-templated transcription"/>
    <property type="evidence" value="ECO:0007669"/>
    <property type="project" value="InterPro"/>
</dbReference>
<dbReference type="AlphaFoldDB" id="A0A6J4NSZ5"/>
<organism evidence="7">
    <name type="scientific">uncultured Rubrobacteraceae bacterium</name>
    <dbReference type="NCBI Taxonomy" id="349277"/>
    <lineage>
        <taxon>Bacteria</taxon>
        <taxon>Bacillati</taxon>
        <taxon>Actinomycetota</taxon>
        <taxon>Rubrobacteria</taxon>
        <taxon>Rubrobacterales</taxon>
        <taxon>Rubrobacteraceae</taxon>
        <taxon>environmental samples</taxon>
    </lineage>
</organism>
<feature type="region of interest" description="Disordered" evidence="4">
    <location>
        <begin position="1"/>
        <end position="34"/>
    </location>
</feature>
<sequence length="253" mass="27034">MTGEFREETPQGDEPGPETHAPDGGTVSERRDPTRPGLDLGWGKLLALMAWGFVVLAFAAGGLADVTGLWWLVLVFGAAVPVLFVALQNRTSRVGWNLPRDHGGERELLDVLRERGEVTAASAAMLTTLTVDGASNILEALARKGHLEALTRDGTLVYALRERDRRSLVEPASGVAASAAGERSPQPLAEPLSGRELEVLGLMALGRTNAEISRELFVAVGTVKAHANNIYRKLDANNRSEAVSKAADLGLLR</sequence>
<name>A0A6J4NSZ5_9ACTN</name>
<keyword evidence="5" id="KW-0472">Membrane</keyword>
<dbReference type="Pfam" id="PF00196">
    <property type="entry name" value="GerE"/>
    <property type="match status" value="1"/>
</dbReference>
<gene>
    <name evidence="7" type="ORF">AVDCRST_MAG03-940</name>
</gene>
<feature type="transmembrane region" description="Helical" evidence="5">
    <location>
        <begin position="69"/>
        <end position="87"/>
    </location>
</feature>
<dbReference type="InterPro" id="IPR000792">
    <property type="entry name" value="Tscrpt_reg_LuxR_C"/>
</dbReference>
<keyword evidence="5" id="KW-1133">Transmembrane helix</keyword>
<dbReference type="GO" id="GO:0003677">
    <property type="term" value="F:DNA binding"/>
    <property type="evidence" value="ECO:0007669"/>
    <property type="project" value="UniProtKB-KW"/>
</dbReference>
<feature type="transmembrane region" description="Helical" evidence="5">
    <location>
        <begin position="45"/>
        <end position="63"/>
    </location>
</feature>
<reference evidence="7" key="1">
    <citation type="submission" date="2020-02" db="EMBL/GenBank/DDBJ databases">
        <authorList>
            <person name="Meier V. D."/>
        </authorList>
    </citation>
    <scope>NUCLEOTIDE SEQUENCE</scope>
    <source>
        <strain evidence="7">AVDCRST_MAG03</strain>
    </source>
</reference>
<keyword evidence="3" id="KW-0804">Transcription</keyword>
<dbReference type="PANTHER" id="PTHR44688">
    <property type="entry name" value="DNA-BINDING TRANSCRIPTIONAL ACTIVATOR DEVR_DOSR"/>
    <property type="match status" value="1"/>
</dbReference>
<evidence type="ECO:0000256" key="4">
    <source>
        <dbReference type="SAM" id="MobiDB-lite"/>
    </source>
</evidence>
<protein>
    <recommendedName>
        <fullName evidence="6">HTH luxR-type domain-containing protein</fullName>
    </recommendedName>
</protein>
<dbReference type="PROSITE" id="PS00622">
    <property type="entry name" value="HTH_LUXR_1"/>
    <property type="match status" value="1"/>
</dbReference>
<dbReference type="InterPro" id="IPR036388">
    <property type="entry name" value="WH-like_DNA-bd_sf"/>
</dbReference>
<evidence type="ECO:0000313" key="7">
    <source>
        <dbReference type="EMBL" id="CAA9396428.1"/>
    </source>
</evidence>
<evidence type="ECO:0000259" key="6">
    <source>
        <dbReference type="PROSITE" id="PS50043"/>
    </source>
</evidence>
<dbReference type="InterPro" id="IPR016032">
    <property type="entry name" value="Sig_transdc_resp-reg_C-effctor"/>
</dbReference>